<feature type="region of interest" description="Disordered" evidence="1">
    <location>
        <begin position="346"/>
        <end position="381"/>
    </location>
</feature>
<sequence>MTESLAGGAAMPLPIRATAVVASAIIKAARQLLSDLERGRRIDSAVLRSAMEAAFGASDATGAWNWKTAYDACEAATVLFLRRYGAAMRAKAASPAAMLPMLLRIASLVPTQTRRSEESESLQQFSTPIGLAFVASVAAAITPADVVLEPSAGTGLLAILAELAGASLVLNEFAESRAGILSDLFPAVSTTRFDAAHINDHLDAGIVPSVVLMNPPFSSAIHVDRQVADAALRHVASALARLPEGGRLVTITGANVAPDNPTWTGAFRRLQEQGRVVFSAVIDGAVYAKHGTTIDTRLTVIDRVPADDSAPFPASPGIASDLPTLLGWVFKDVPPRRPIVATATKAYSESPVRRTGRGSLGLSPTKPQGADGRLREEQRQI</sequence>
<protein>
    <recommendedName>
        <fullName evidence="4">Methylase</fullName>
    </recommendedName>
</protein>
<evidence type="ECO:0000256" key="1">
    <source>
        <dbReference type="SAM" id="MobiDB-lite"/>
    </source>
</evidence>
<feature type="compositionally biased region" description="Basic and acidic residues" evidence="1">
    <location>
        <begin position="372"/>
        <end position="381"/>
    </location>
</feature>
<reference evidence="2 3" key="1">
    <citation type="submission" date="2016-11" db="EMBL/GenBank/DDBJ databases">
        <authorList>
            <person name="Jaros S."/>
            <person name="Januszkiewicz K."/>
            <person name="Wedrychowicz H."/>
        </authorList>
    </citation>
    <scope>NUCLEOTIDE SEQUENCE [LARGE SCALE GENOMIC DNA]</scope>
    <source>
        <strain evidence="2 3">GAS242</strain>
    </source>
</reference>
<organism evidence="2 3">
    <name type="scientific">Bradyrhizobium erythrophlei</name>
    <dbReference type="NCBI Taxonomy" id="1437360"/>
    <lineage>
        <taxon>Bacteria</taxon>
        <taxon>Pseudomonadati</taxon>
        <taxon>Pseudomonadota</taxon>
        <taxon>Alphaproteobacteria</taxon>
        <taxon>Hyphomicrobiales</taxon>
        <taxon>Nitrobacteraceae</taxon>
        <taxon>Bradyrhizobium</taxon>
    </lineage>
</organism>
<dbReference type="Gene3D" id="3.40.50.150">
    <property type="entry name" value="Vaccinia Virus protein VP39"/>
    <property type="match status" value="1"/>
</dbReference>
<name>A0A1M5GJA6_9BRAD</name>
<evidence type="ECO:0008006" key="4">
    <source>
        <dbReference type="Google" id="ProtNLM"/>
    </source>
</evidence>
<evidence type="ECO:0000313" key="2">
    <source>
        <dbReference type="EMBL" id="SHG03830.1"/>
    </source>
</evidence>
<dbReference type="AlphaFoldDB" id="A0A1M5GJA6"/>
<dbReference type="InterPro" id="IPR029063">
    <property type="entry name" value="SAM-dependent_MTases_sf"/>
</dbReference>
<dbReference type="SUPFAM" id="SSF53335">
    <property type="entry name" value="S-adenosyl-L-methionine-dependent methyltransferases"/>
    <property type="match status" value="1"/>
</dbReference>
<gene>
    <name evidence="2" type="ORF">SAMN05444169_0193</name>
</gene>
<accession>A0A1M5GJA6</accession>
<dbReference type="EMBL" id="LT670818">
    <property type="protein sequence ID" value="SHG03830.1"/>
    <property type="molecule type" value="Genomic_DNA"/>
</dbReference>
<evidence type="ECO:0000313" key="3">
    <source>
        <dbReference type="Proteomes" id="UP000190675"/>
    </source>
</evidence>
<proteinExistence type="predicted"/>
<dbReference type="Proteomes" id="UP000190675">
    <property type="component" value="Chromosome I"/>
</dbReference>